<evidence type="ECO:0000313" key="6">
    <source>
        <dbReference type="Proteomes" id="UP000216035"/>
    </source>
</evidence>
<dbReference type="OrthoDB" id="9797599at2"/>
<protein>
    <recommendedName>
        <fullName evidence="4">HTH hxlR-type domain-containing protein</fullName>
    </recommendedName>
</protein>
<dbReference type="RefSeq" id="WP_094486837.1">
    <property type="nucleotide sequence ID" value="NZ_NOXX01000208.1"/>
</dbReference>
<dbReference type="Proteomes" id="UP000216035">
    <property type="component" value="Unassembled WGS sequence"/>
</dbReference>
<dbReference type="Pfam" id="PF01638">
    <property type="entry name" value="HxlR"/>
    <property type="match status" value="1"/>
</dbReference>
<dbReference type="GO" id="GO:0003677">
    <property type="term" value="F:DNA binding"/>
    <property type="evidence" value="ECO:0007669"/>
    <property type="project" value="UniProtKB-KW"/>
</dbReference>
<dbReference type="EMBL" id="NOXX01000208">
    <property type="protein sequence ID" value="OYQ43054.1"/>
    <property type="molecule type" value="Genomic_DNA"/>
</dbReference>
<dbReference type="SUPFAM" id="SSF46785">
    <property type="entry name" value="Winged helix' DNA-binding domain"/>
    <property type="match status" value="1"/>
</dbReference>
<comment type="caution">
    <text evidence="5">The sequence shown here is derived from an EMBL/GenBank/DDBJ whole genome shotgun (WGS) entry which is preliminary data.</text>
</comment>
<dbReference type="PROSITE" id="PS51118">
    <property type="entry name" value="HTH_HXLR"/>
    <property type="match status" value="1"/>
</dbReference>
<dbReference type="AlphaFoldDB" id="A0A255ZQ69"/>
<evidence type="ECO:0000256" key="3">
    <source>
        <dbReference type="ARBA" id="ARBA00023163"/>
    </source>
</evidence>
<reference evidence="5 6" key="1">
    <citation type="submission" date="2017-07" db="EMBL/GenBank/DDBJ databases">
        <title>Flavobacterium cyanobacteriorum sp. nov., isolated from cyanobacterial aggregates in a eutrophic lake.</title>
        <authorList>
            <person name="Cai H."/>
        </authorList>
    </citation>
    <scope>NUCLEOTIDE SEQUENCE [LARGE SCALE GENOMIC DNA]</scope>
    <source>
        <strain evidence="5 6">TH167</strain>
    </source>
</reference>
<evidence type="ECO:0000256" key="1">
    <source>
        <dbReference type="ARBA" id="ARBA00023015"/>
    </source>
</evidence>
<proteinExistence type="predicted"/>
<keyword evidence="1" id="KW-0805">Transcription regulation</keyword>
<evidence type="ECO:0000259" key="4">
    <source>
        <dbReference type="PROSITE" id="PS51118"/>
    </source>
</evidence>
<organism evidence="5 6">
    <name type="scientific">Flavobacterium aurantiibacter</name>
    <dbReference type="NCBI Taxonomy" id="2023067"/>
    <lineage>
        <taxon>Bacteria</taxon>
        <taxon>Pseudomonadati</taxon>
        <taxon>Bacteroidota</taxon>
        <taxon>Flavobacteriia</taxon>
        <taxon>Flavobacteriales</taxon>
        <taxon>Flavobacteriaceae</taxon>
        <taxon>Flavobacterium</taxon>
    </lineage>
</organism>
<name>A0A255ZQ69_9FLAO</name>
<accession>A0A255ZQ69</accession>
<keyword evidence="3" id="KW-0804">Transcription</keyword>
<keyword evidence="2" id="KW-0238">DNA-binding</keyword>
<sequence length="134" mass="15300">MENQDLKSEKKFKEYFNLANSSRNFSCPVRDVVAHVSDKWSLLVVYALAGDGTLRFNELKSKIGDVSQRMLTVTVRKLEQDGLVKRTIYPEVPPRVEYQLTSLGMELLNKLVPLIDWAQENSNLIISSRKKAAK</sequence>
<dbReference type="InterPro" id="IPR036388">
    <property type="entry name" value="WH-like_DNA-bd_sf"/>
</dbReference>
<dbReference type="PANTHER" id="PTHR33204">
    <property type="entry name" value="TRANSCRIPTIONAL REGULATOR, MARR FAMILY"/>
    <property type="match status" value="1"/>
</dbReference>
<evidence type="ECO:0000256" key="2">
    <source>
        <dbReference type="ARBA" id="ARBA00023125"/>
    </source>
</evidence>
<dbReference type="InterPro" id="IPR002577">
    <property type="entry name" value="HTH_HxlR"/>
</dbReference>
<feature type="domain" description="HTH hxlR-type" evidence="4">
    <location>
        <begin position="27"/>
        <end position="126"/>
    </location>
</feature>
<evidence type="ECO:0000313" key="5">
    <source>
        <dbReference type="EMBL" id="OYQ43054.1"/>
    </source>
</evidence>
<gene>
    <name evidence="5" type="ORF">CHX27_11025</name>
</gene>
<dbReference type="InterPro" id="IPR036390">
    <property type="entry name" value="WH_DNA-bd_sf"/>
</dbReference>
<dbReference type="PANTHER" id="PTHR33204:SF39">
    <property type="entry name" value="TRANSCRIPTIONAL REGULATORY PROTEIN"/>
    <property type="match status" value="1"/>
</dbReference>
<dbReference type="Gene3D" id="1.10.10.10">
    <property type="entry name" value="Winged helix-like DNA-binding domain superfamily/Winged helix DNA-binding domain"/>
    <property type="match status" value="1"/>
</dbReference>
<keyword evidence="6" id="KW-1185">Reference proteome</keyword>